<dbReference type="EMBL" id="CP051775">
    <property type="protein sequence ID" value="QJE72689.1"/>
    <property type="molecule type" value="Genomic_DNA"/>
</dbReference>
<dbReference type="AlphaFoldDB" id="A0A858R5B4"/>
<dbReference type="PANTHER" id="PTHR33303">
    <property type="entry name" value="CYTOPLASMIC PROTEIN-RELATED"/>
    <property type="match status" value="1"/>
</dbReference>
<evidence type="ECO:0000259" key="1">
    <source>
        <dbReference type="SMART" id="SM00881"/>
    </source>
</evidence>
<accession>A0A858R5B4</accession>
<proteinExistence type="predicted"/>
<name>A0A858R5B4_9PROT</name>
<organism evidence="2 3">
    <name type="scientific">Aerophototrophica crusticola</name>
    <dbReference type="NCBI Taxonomy" id="1709002"/>
    <lineage>
        <taxon>Bacteria</taxon>
        <taxon>Pseudomonadati</taxon>
        <taxon>Pseudomonadota</taxon>
        <taxon>Alphaproteobacteria</taxon>
        <taxon>Rhodospirillales</taxon>
        <taxon>Rhodospirillaceae</taxon>
        <taxon>Aerophototrophica</taxon>
    </lineage>
</organism>
<dbReference type="SMART" id="SM00881">
    <property type="entry name" value="CoA_binding"/>
    <property type="match status" value="1"/>
</dbReference>
<sequence length="162" mass="17661">MVPDDFIRDVLGRVKTIAVVGATDNEVRASFYVTKYMTDKGFRMIPVNPGLVGKEVLGEKAYASLKDLPERPDMVDIFRNAEAAGAVAVEAAELGVPVIWMQLGVRNDEAAAKAEALGATVIMNRCPKIEYARLFGEIGRQGINSNIITTKKRPVKAVKKLI</sequence>
<dbReference type="PANTHER" id="PTHR33303:SF2">
    <property type="entry name" value="COA-BINDING DOMAIN-CONTAINING PROTEIN"/>
    <property type="match status" value="1"/>
</dbReference>
<dbReference type="KEGG" id="acru:HHL28_05875"/>
<dbReference type="SUPFAM" id="SSF51735">
    <property type="entry name" value="NAD(P)-binding Rossmann-fold domains"/>
    <property type="match status" value="1"/>
</dbReference>
<dbReference type="Pfam" id="PF13380">
    <property type="entry name" value="CoA_binding_2"/>
    <property type="match status" value="1"/>
</dbReference>
<evidence type="ECO:0000313" key="3">
    <source>
        <dbReference type="Proteomes" id="UP000501891"/>
    </source>
</evidence>
<dbReference type="Gene3D" id="3.40.50.720">
    <property type="entry name" value="NAD(P)-binding Rossmann-like Domain"/>
    <property type="match status" value="1"/>
</dbReference>
<reference evidence="2" key="1">
    <citation type="submission" date="2020-04" db="EMBL/GenBank/DDBJ databases">
        <title>A desert anoxygenic phototrophic bacterium fixes CO2 using RubisCO under aerobic conditions.</title>
        <authorList>
            <person name="Tang K."/>
        </authorList>
    </citation>
    <scope>NUCLEOTIDE SEQUENCE [LARGE SCALE GENOMIC DNA]</scope>
    <source>
        <strain evidence="2">MIMtkB3</strain>
    </source>
</reference>
<gene>
    <name evidence="2" type="ORF">HHL28_05875</name>
</gene>
<dbReference type="InterPro" id="IPR036291">
    <property type="entry name" value="NAD(P)-bd_dom_sf"/>
</dbReference>
<feature type="domain" description="CoA-binding" evidence="1">
    <location>
        <begin position="11"/>
        <end position="105"/>
    </location>
</feature>
<keyword evidence="3" id="KW-1185">Reference proteome</keyword>
<dbReference type="Proteomes" id="UP000501891">
    <property type="component" value="Chromosome"/>
</dbReference>
<protein>
    <submittedName>
        <fullName evidence="2">CoA-binding protein</fullName>
    </submittedName>
</protein>
<evidence type="ECO:0000313" key="2">
    <source>
        <dbReference type="EMBL" id="QJE72689.1"/>
    </source>
</evidence>
<dbReference type="InterPro" id="IPR003781">
    <property type="entry name" value="CoA-bd"/>
</dbReference>